<evidence type="ECO:0000313" key="1">
    <source>
        <dbReference type="EMBL" id="CEK63259.1"/>
    </source>
</evidence>
<accession>A0A0B6Z3P9</accession>
<reference evidence="1" key="1">
    <citation type="submission" date="2014-12" db="EMBL/GenBank/DDBJ databases">
        <title>Insight into the proteome of Arion vulgaris.</title>
        <authorList>
            <person name="Aradska J."/>
            <person name="Bulat T."/>
            <person name="Smidak R."/>
            <person name="Sarate P."/>
            <person name="Gangsoo J."/>
            <person name="Sialana F."/>
            <person name="Bilban M."/>
            <person name="Lubec G."/>
        </authorList>
    </citation>
    <scope>NUCLEOTIDE SEQUENCE</scope>
    <source>
        <tissue evidence="1">Skin</tissue>
    </source>
</reference>
<organism evidence="1">
    <name type="scientific">Arion vulgaris</name>
    <dbReference type="NCBI Taxonomy" id="1028688"/>
    <lineage>
        <taxon>Eukaryota</taxon>
        <taxon>Metazoa</taxon>
        <taxon>Spiralia</taxon>
        <taxon>Lophotrochozoa</taxon>
        <taxon>Mollusca</taxon>
        <taxon>Gastropoda</taxon>
        <taxon>Heterobranchia</taxon>
        <taxon>Euthyneura</taxon>
        <taxon>Panpulmonata</taxon>
        <taxon>Eupulmonata</taxon>
        <taxon>Stylommatophora</taxon>
        <taxon>Helicina</taxon>
        <taxon>Arionoidea</taxon>
        <taxon>Arionidae</taxon>
        <taxon>Arion</taxon>
    </lineage>
</organism>
<dbReference type="AlphaFoldDB" id="A0A0B6Z3P9"/>
<sequence length="63" mass="6866">MLKSIHSDDDCDSLAKHTPLSAPQISSSTCTINFSVLVGCQETLSHSLLIPAKRLKNIQPNPY</sequence>
<protein>
    <submittedName>
        <fullName evidence="1">Uncharacterized protein</fullName>
    </submittedName>
</protein>
<gene>
    <name evidence="1" type="primary">ORF47707</name>
</gene>
<name>A0A0B6Z3P9_9EUPU</name>
<proteinExistence type="predicted"/>
<dbReference type="EMBL" id="HACG01016394">
    <property type="protein sequence ID" value="CEK63259.1"/>
    <property type="molecule type" value="Transcribed_RNA"/>
</dbReference>